<comment type="caution">
    <text evidence="1">The sequence shown here is derived from an EMBL/GenBank/DDBJ whole genome shotgun (WGS) entry which is preliminary data.</text>
</comment>
<name>A0AAV7H9K7_DENCH</name>
<dbReference type="Proteomes" id="UP000775213">
    <property type="component" value="Unassembled WGS sequence"/>
</dbReference>
<evidence type="ECO:0000313" key="1">
    <source>
        <dbReference type="EMBL" id="KAH0470474.1"/>
    </source>
</evidence>
<dbReference type="AlphaFoldDB" id="A0AAV7H9K7"/>
<reference evidence="1 2" key="1">
    <citation type="journal article" date="2021" name="Hortic Res">
        <title>Chromosome-scale assembly of the Dendrobium chrysotoxum genome enhances the understanding of orchid evolution.</title>
        <authorList>
            <person name="Zhang Y."/>
            <person name="Zhang G.Q."/>
            <person name="Zhang D."/>
            <person name="Liu X.D."/>
            <person name="Xu X.Y."/>
            <person name="Sun W.H."/>
            <person name="Yu X."/>
            <person name="Zhu X."/>
            <person name="Wang Z.W."/>
            <person name="Zhao X."/>
            <person name="Zhong W.Y."/>
            <person name="Chen H."/>
            <person name="Yin W.L."/>
            <person name="Huang T."/>
            <person name="Niu S.C."/>
            <person name="Liu Z.J."/>
        </authorList>
    </citation>
    <scope>NUCLEOTIDE SEQUENCE [LARGE SCALE GENOMIC DNA]</scope>
    <source>
        <strain evidence="1">Lindl</strain>
    </source>
</reference>
<accession>A0AAV7H9K7</accession>
<dbReference type="EMBL" id="JAGFBR010000001">
    <property type="protein sequence ID" value="KAH0470474.1"/>
    <property type="molecule type" value="Genomic_DNA"/>
</dbReference>
<gene>
    <name evidence="1" type="ORF">IEQ34_000197</name>
</gene>
<dbReference type="PANTHER" id="PTHR47453">
    <property type="entry name" value="PHOSPHOGLUCAN, WATER DIKINASE, CHLOROPLASTIC"/>
    <property type="match status" value="1"/>
</dbReference>
<sequence>MTPNFLAISPTTATLPITTALVYYWEEGDNWLLAVPESGVYDLVCGWNETREVLDLLAGVSEEEVEGEGDGEGSNVDDDEVVVEVEVCSFVEQWQCSYVSFMRSN</sequence>
<protein>
    <submittedName>
        <fullName evidence="1">Uncharacterized protein</fullName>
    </submittedName>
</protein>
<evidence type="ECO:0000313" key="2">
    <source>
        <dbReference type="Proteomes" id="UP000775213"/>
    </source>
</evidence>
<organism evidence="1 2">
    <name type="scientific">Dendrobium chrysotoxum</name>
    <name type="common">Orchid</name>
    <dbReference type="NCBI Taxonomy" id="161865"/>
    <lineage>
        <taxon>Eukaryota</taxon>
        <taxon>Viridiplantae</taxon>
        <taxon>Streptophyta</taxon>
        <taxon>Embryophyta</taxon>
        <taxon>Tracheophyta</taxon>
        <taxon>Spermatophyta</taxon>
        <taxon>Magnoliopsida</taxon>
        <taxon>Liliopsida</taxon>
        <taxon>Asparagales</taxon>
        <taxon>Orchidaceae</taxon>
        <taxon>Epidendroideae</taxon>
        <taxon>Malaxideae</taxon>
        <taxon>Dendrobiinae</taxon>
        <taxon>Dendrobium</taxon>
    </lineage>
</organism>
<proteinExistence type="predicted"/>
<keyword evidence="2" id="KW-1185">Reference proteome</keyword>
<dbReference type="PANTHER" id="PTHR47453:SF1">
    <property type="entry name" value="PHOSPHOGLUCAN, WATER DIKINASE, CHLOROPLASTIC"/>
    <property type="match status" value="1"/>
</dbReference>